<dbReference type="EMBL" id="BMAT01000876">
    <property type="protein sequence ID" value="GFR75048.1"/>
    <property type="molecule type" value="Genomic_DNA"/>
</dbReference>
<dbReference type="GO" id="GO:0016874">
    <property type="term" value="F:ligase activity"/>
    <property type="evidence" value="ECO:0007669"/>
    <property type="project" value="UniProtKB-KW"/>
</dbReference>
<dbReference type="AlphaFoldDB" id="A0AAV4FQN4"/>
<accession>A0AAV4FQN4</accession>
<proteinExistence type="predicted"/>
<comment type="caution">
    <text evidence="1">The sequence shown here is derived from an EMBL/GenBank/DDBJ whole genome shotgun (WGS) entry which is preliminary data.</text>
</comment>
<gene>
    <name evidence="1" type="ORF">ElyMa_000445700</name>
</gene>
<evidence type="ECO:0000313" key="2">
    <source>
        <dbReference type="Proteomes" id="UP000762676"/>
    </source>
</evidence>
<keyword evidence="2" id="KW-1185">Reference proteome</keyword>
<dbReference type="Proteomes" id="UP000762676">
    <property type="component" value="Unassembled WGS sequence"/>
</dbReference>
<name>A0AAV4FQN4_9GAST</name>
<keyword evidence="1" id="KW-0436">Ligase</keyword>
<evidence type="ECO:0000313" key="1">
    <source>
        <dbReference type="EMBL" id="GFR75048.1"/>
    </source>
</evidence>
<reference evidence="1 2" key="1">
    <citation type="journal article" date="2021" name="Elife">
        <title>Chloroplast acquisition without the gene transfer in kleptoplastic sea slugs, Plakobranchus ocellatus.</title>
        <authorList>
            <person name="Maeda T."/>
            <person name="Takahashi S."/>
            <person name="Yoshida T."/>
            <person name="Shimamura S."/>
            <person name="Takaki Y."/>
            <person name="Nagai Y."/>
            <person name="Toyoda A."/>
            <person name="Suzuki Y."/>
            <person name="Arimoto A."/>
            <person name="Ishii H."/>
            <person name="Satoh N."/>
            <person name="Nishiyama T."/>
            <person name="Hasebe M."/>
            <person name="Maruyama T."/>
            <person name="Minagawa J."/>
            <person name="Obokata J."/>
            <person name="Shigenobu S."/>
        </authorList>
    </citation>
    <scope>NUCLEOTIDE SEQUENCE [LARGE SCALE GENOMIC DNA]</scope>
</reference>
<sequence>MQISTEDGVSKELLIQLGEYLGDTHVSPDDYFTLHPFVVTSEDNKDARLKIVPGSHNHWQGVASFIAERANIQNGDVLVCPNICQEPILTGVFLFNWLSSGARLVLTGAQNVKNYVECLVSERATFSMVTQDIGCQFGREKAFLDQCDLGCLRSMVVMSAEGQEFASDTTLVPSSAVEPIVLRTVNGALSVIE</sequence>
<protein>
    <submittedName>
        <fullName evidence="1">AMP-dependent synthetase and ligase</fullName>
    </submittedName>
</protein>
<organism evidence="1 2">
    <name type="scientific">Elysia marginata</name>
    <dbReference type="NCBI Taxonomy" id="1093978"/>
    <lineage>
        <taxon>Eukaryota</taxon>
        <taxon>Metazoa</taxon>
        <taxon>Spiralia</taxon>
        <taxon>Lophotrochozoa</taxon>
        <taxon>Mollusca</taxon>
        <taxon>Gastropoda</taxon>
        <taxon>Heterobranchia</taxon>
        <taxon>Euthyneura</taxon>
        <taxon>Panpulmonata</taxon>
        <taxon>Sacoglossa</taxon>
        <taxon>Placobranchoidea</taxon>
        <taxon>Plakobranchidae</taxon>
        <taxon>Elysia</taxon>
    </lineage>
</organism>